<dbReference type="PANTHER" id="PTHR38459:SF1">
    <property type="entry name" value="PROPHAGE BACTOPRENOL-LINKED GLUCOSE TRANSLOCASE HOMOLOG"/>
    <property type="match status" value="1"/>
</dbReference>
<keyword evidence="4 6" id="KW-1133">Transmembrane helix</keyword>
<dbReference type="InterPro" id="IPR007267">
    <property type="entry name" value="GtrA_DPMS_TM"/>
</dbReference>
<proteinExistence type="inferred from homology"/>
<feature type="transmembrane region" description="Helical" evidence="6">
    <location>
        <begin position="7"/>
        <end position="32"/>
    </location>
</feature>
<gene>
    <name evidence="8" type="ORF">GTQ45_11295</name>
</gene>
<comment type="caution">
    <text evidence="8">The sequence shown here is derived from an EMBL/GenBank/DDBJ whole genome shotgun (WGS) entry which is preliminary data.</text>
</comment>
<dbReference type="OrthoDB" id="7060875at2"/>
<sequence>MSETHRILRFLIVGTLAAAVNWVARIILSWLFAPALSFELAVVIAYAIGMTSGFLLYRAHVFPESDLAVAVQIRRFIVVNLASAAEVWVIAVLLVGPLAQATGHEPLAEALAHGVAIACGAATSYLGHRLLTFRQVQQAS</sequence>
<dbReference type="RefSeq" id="WP_160588408.1">
    <property type="nucleotide sequence ID" value="NZ_BMHN01000001.1"/>
</dbReference>
<evidence type="ECO:0000256" key="2">
    <source>
        <dbReference type="ARBA" id="ARBA00009399"/>
    </source>
</evidence>
<dbReference type="GO" id="GO:0005886">
    <property type="term" value="C:plasma membrane"/>
    <property type="evidence" value="ECO:0007669"/>
    <property type="project" value="TreeGrafter"/>
</dbReference>
<dbReference type="Pfam" id="PF04138">
    <property type="entry name" value="GtrA_DPMS_TM"/>
    <property type="match status" value="1"/>
</dbReference>
<evidence type="ECO:0000313" key="8">
    <source>
        <dbReference type="EMBL" id="NBG96319.1"/>
    </source>
</evidence>
<accession>A0A845QD20</accession>
<evidence type="ECO:0000256" key="1">
    <source>
        <dbReference type="ARBA" id="ARBA00004141"/>
    </source>
</evidence>
<dbReference type="GO" id="GO:0000271">
    <property type="term" value="P:polysaccharide biosynthetic process"/>
    <property type="evidence" value="ECO:0007669"/>
    <property type="project" value="InterPro"/>
</dbReference>
<keyword evidence="3 6" id="KW-0812">Transmembrane</keyword>
<evidence type="ECO:0000256" key="6">
    <source>
        <dbReference type="SAM" id="Phobius"/>
    </source>
</evidence>
<reference evidence="8 9" key="1">
    <citation type="journal article" date="2016" name="Int. J. Syst. Evol. Microbiol.">
        <title>Pyruvatibacter mobilis gen. nov., sp. nov., a marine bacterium from the culture broth of Picochlorum sp. 122.</title>
        <authorList>
            <person name="Wang G."/>
            <person name="Tang M."/>
            <person name="Wu H."/>
            <person name="Dai S."/>
            <person name="Li T."/>
            <person name="Chen C."/>
            <person name="He H."/>
            <person name="Fan J."/>
            <person name="Xiang W."/>
            <person name="Li X."/>
        </authorList>
    </citation>
    <scope>NUCLEOTIDE SEQUENCE [LARGE SCALE GENOMIC DNA]</scope>
    <source>
        <strain evidence="8 9">GYP-11</strain>
    </source>
</reference>
<dbReference type="EMBL" id="WXYQ01000007">
    <property type="protein sequence ID" value="NBG96319.1"/>
    <property type="molecule type" value="Genomic_DNA"/>
</dbReference>
<dbReference type="PANTHER" id="PTHR38459">
    <property type="entry name" value="PROPHAGE BACTOPRENOL-LINKED GLUCOSE TRANSLOCASE HOMOLOG"/>
    <property type="match status" value="1"/>
</dbReference>
<keyword evidence="9" id="KW-1185">Reference proteome</keyword>
<organism evidence="8 9">
    <name type="scientific">Pyruvatibacter mobilis</name>
    <dbReference type="NCBI Taxonomy" id="1712261"/>
    <lineage>
        <taxon>Bacteria</taxon>
        <taxon>Pseudomonadati</taxon>
        <taxon>Pseudomonadota</taxon>
        <taxon>Alphaproteobacteria</taxon>
        <taxon>Hyphomicrobiales</taxon>
        <taxon>Parvibaculaceae</taxon>
        <taxon>Pyruvatibacter</taxon>
    </lineage>
</organism>
<evidence type="ECO:0000259" key="7">
    <source>
        <dbReference type="Pfam" id="PF04138"/>
    </source>
</evidence>
<name>A0A845QD20_9HYPH</name>
<dbReference type="InterPro" id="IPR051401">
    <property type="entry name" value="GtrA_CellWall_Glycosyl"/>
</dbReference>
<protein>
    <submittedName>
        <fullName evidence="8">GtrA family protein</fullName>
    </submittedName>
</protein>
<evidence type="ECO:0000256" key="5">
    <source>
        <dbReference type="ARBA" id="ARBA00023136"/>
    </source>
</evidence>
<evidence type="ECO:0000256" key="4">
    <source>
        <dbReference type="ARBA" id="ARBA00022989"/>
    </source>
</evidence>
<feature type="transmembrane region" description="Helical" evidence="6">
    <location>
        <begin position="110"/>
        <end position="127"/>
    </location>
</feature>
<feature type="transmembrane region" description="Helical" evidence="6">
    <location>
        <begin position="38"/>
        <end position="57"/>
    </location>
</feature>
<evidence type="ECO:0000256" key="3">
    <source>
        <dbReference type="ARBA" id="ARBA00022692"/>
    </source>
</evidence>
<keyword evidence="5 6" id="KW-0472">Membrane</keyword>
<dbReference type="GeneID" id="300655468"/>
<feature type="domain" description="GtrA/DPMS transmembrane" evidence="7">
    <location>
        <begin position="9"/>
        <end position="96"/>
    </location>
</feature>
<comment type="similarity">
    <text evidence="2">Belongs to the GtrA family.</text>
</comment>
<dbReference type="Proteomes" id="UP000470384">
    <property type="component" value="Unassembled WGS sequence"/>
</dbReference>
<evidence type="ECO:0000313" key="9">
    <source>
        <dbReference type="Proteomes" id="UP000470384"/>
    </source>
</evidence>
<feature type="transmembrane region" description="Helical" evidence="6">
    <location>
        <begin position="77"/>
        <end position="98"/>
    </location>
</feature>
<dbReference type="AlphaFoldDB" id="A0A845QD20"/>
<comment type="subcellular location">
    <subcellularLocation>
        <location evidence="1">Membrane</location>
        <topology evidence="1">Multi-pass membrane protein</topology>
    </subcellularLocation>
</comment>